<dbReference type="EMBL" id="SBLB01000021">
    <property type="protein sequence ID" value="RYC66224.1"/>
    <property type="molecule type" value="Genomic_DNA"/>
</dbReference>
<organism evidence="3 4">
    <name type="scientific">Spirosoma sordidisoli</name>
    <dbReference type="NCBI Taxonomy" id="2502893"/>
    <lineage>
        <taxon>Bacteria</taxon>
        <taxon>Pseudomonadati</taxon>
        <taxon>Bacteroidota</taxon>
        <taxon>Cytophagia</taxon>
        <taxon>Cytophagales</taxon>
        <taxon>Cytophagaceae</taxon>
        <taxon>Spirosoma</taxon>
    </lineage>
</organism>
<dbReference type="InterPro" id="IPR036390">
    <property type="entry name" value="WH_DNA-bd_sf"/>
</dbReference>
<gene>
    <name evidence="3" type="ORF">EQG79_30735</name>
</gene>
<dbReference type="InterPro" id="IPR036388">
    <property type="entry name" value="WH-like_DNA-bd_sf"/>
</dbReference>
<dbReference type="Gene3D" id="1.10.10.10">
    <property type="entry name" value="Winged helix-like DNA-binding domain superfamily/Winged helix DNA-binding domain"/>
    <property type="match status" value="2"/>
</dbReference>
<dbReference type="SUPFAM" id="SSF46785">
    <property type="entry name" value="Winged helix' DNA-binding domain"/>
    <property type="match status" value="2"/>
</dbReference>
<dbReference type="Pfam" id="PF01051">
    <property type="entry name" value="Rep3_N"/>
    <property type="match status" value="1"/>
</dbReference>
<accession>A0A4Q2UBT1</accession>
<comment type="caution">
    <text evidence="3">The sequence shown here is derived from an EMBL/GenBank/DDBJ whole genome shotgun (WGS) entry which is preliminary data.</text>
</comment>
<evidence type="ECO:0000313" key="4">
    <source>
        <dbReference type="Proteomes" id="UP000290407"/>
    </source>
</evidence>
<dbReference type="Proteomes" id="UP000290407">
    <property type="component" value="Unassembled WGS sequence"/>
</dbReference>
<reference evidence="3 4" key="1">
    <citation type="submission" date="2019-01" db="EMBL/GenBank/DDBJ databases">
        <title>Spirosoma flava sp. nov., a propanil-degrading bacterium isolated from herbicide-contaminated soil.</title>
        <authorList>
            <person name="Zhang L."/>
            <person name="Jiang J.-D."/>
        </authorList>
    </citation>
    <scope>NUCLEOTIDE SEQUENCE [LARGE SCALE GENOMIC DNA]</scope>
    <source>
        <strain evidence="3 4">TY50</strain>
    </source>
</reference>
<evidence type="ECO:0000259" key="2">
    <source>
        <dbReference type="Pfam" id="PF01051"/>
    </source>
</evidence>
<evidence type="ECO:0000256" key="1">
    <source>
        <dbReference type="ARBA" id="ARBA00038283"/>
    </source>
</evidence>
<name>A0A4Q2UBT1_9BACT</name>
<sequence>MAKTVEIWQDNALTVARYEMSEAEKNILYMVVANVKKEDAPTKMYQVSVKEMAEITGSKELMFETYKQATRKLLTRVFETTLPNGDLLQATFISSALYKKGTGIIEIELSQRVRPFYVDLNQRFTKIQLAAAISLNSAYAKRVYELLCMYKNMKDKTFRRNLTDLKTILGIIDPKTGKDSYSSWTWFQRNILDVATREINGHTDITFTYKPILGDRPGRGRKPVEQVEFEVFYSIKSQSEPVTPLLERLIKQFRLRPDQAAKVLEMHSIEVINRQLYDIHTKASDGKVKNLGSYTAKVFGLETTKEKGK</sequence>
<dbReference type="AlphaFoldDB" id="A0A4Q2UBT1"/>
<keyword evidence="4" id="KW-1185">Reference proteome</keyword>
<protein>
    <submittedName>
        <fullName evidence="3">RepB family plasmid replication initiator protein</fullName>
    </submittedName>
</protein>
<comment type="similarity">
    <text evidence="1">Belongs to the initiator RepB protein family.</text>
</comment>
<dbReference type="RefSeq" id="WP_129607079.1">
    <property type="nucleotide sequence ID" value="NZ_SBLB01000021.1"/>
</dbReference>
<dbReference type="GO" id="GO:0006270">
    <property type="term" value="P:DNA replication initiation"/>
    <property type="evidence" value="ECO:0007669"/>
    <property type="project" value="InterPro"/>
</dbReference>
<evidence type="ECO:0000313" key="3">
    <source>
        <dbReference type="EMBL" id="RYC66224.1"/>
    </source>
</evidence>
<dbReference type="Pfam" id="PF21205">
    <property type="entry name" value="Rep3_C"/>
    <property type="match status" value="1"/>
</dbReference>
<feature type="domain" description="Initiator Rep protein WH1" evidence="2">
    <location>
        <begin position="7"/>
        <end position="148"/>
    </location>
</feature>
<dbReference type="GO" id="GO:0003887">
    <property type="term" value="F:DNA-directed DNA polymerase activity"/>
    <property type="evidence" value="ECO:0007669"/>
    <property type="project" value="InterPro"/>
</dbReference>
<dbReference type="InterPro" id="IPR000525">
    <property type="entry name" value="Initiator_Rep_WH1"/>
</dbReference>
<proteinExistence type="inferred from homology"/>